<dbReference type="Proteomes" id="UP000503820">
    <property type="component" value="Unassembled WGS sequence"/>
</dbReference>
<gene>
    <name evidence="1" type="ORF">DSM19430T_22900</name>
</gene>
<dbReference type="EMBL" id="BLVP01000008">
    <property type="protein sequence ID" value="GFM37606.1"/>
    <property type="molecule type" value="Genomic_DNA"/>
</dbReference>
<comment type="caution">
    <text evidence="1">The sequence shown here is derived from an EMBL/GenBank/DDBJ whole genome shotgun (WGS) entry which is preliminary data.</text>
</comment>
<organism evidence="1 2">
    <name type="scientific">Desulfovibrio psychrotolerans</name>
    <dbReference type="NCBI Taxonomy" id="415242"/>
    <lineage>
        <taxon>Bacteria</taxon>
        <taxon>Pseudomonadati</taxon>
        <taxon>Thermodesulfobacteriota</taxon>
        <taxon>Desulfovibrionia</taxon>
        <taxon>Desulfovibrionales</taxon>
        <taxon>Desulfovibrionaceae</taxon>
        <taxon>Desulfovibrio</taxon>
    </lineage>
</organism>
<accession>A0A7J0BV73</accession>
<keyword evidence="2" id="KW-1185">Reference proteome</keyword>
<evidence type="ECO:0000313" key="1">
    <source>
        <dbReference type="EMBL" id="GFM37606.1"/>
    </source>
</evidence>
<dbReference type="AlphaFoldDB" id="A0A7J0BV73"/>
<protein>
    <submittedName>
        <fullName evidence="1">Uncharacterized protein</fullName>
    </submittedName>
</protein>
<sequence>MCTMKCTRYGAHGEGKNKARRGAGRVCAGRSANADGYMVLKVRKQRAKTEIRPVAI</sequence>
<evidence type="ECO:0000313" key="2">
    <source>
        <dbReference type="Proteomes" id="UP000503820"/>
    </source>
</evidence>
<reference evidence="1 2" key="1">
    <citation type="submission" date="2020-05" db="EMBL/GenBank/DDBJ databases">
        <title>Draft genome sequence of Desulfovibrio psychrotolerans JS1T.</title>
        <authorList>
            <person name="Ueno A."/>
            <person name="Tamazawa S."/>
            <person name="Tamamura S."/>
            <person name="Murakami T."/>
            <person name="Kiyama T."/>
            <person name="Inomata H."/>
            <person name="Amano Y."/>
            <person name="Miyakawa K."/>
            <person name="Tamaki H."/>
            <person name="Naganuma T."/>
            <person name="Kaneko K."/>
        </authorList>
    </citation>
    <scope>NUCLEOTIDE SEQUENCE [LARGE SCALE GENOMIC DNA]</scope>
    <source>
        <strain evidence="1 2">JS1</strain>
    </source>
</reference>
<proteinExistence type="predicted"/>
<name>A0A7J0BV73_9BACT</name>